<feature type="domain" description="Integrase catalytic" evidence="2">
    <location>
        <begin position="30"/>
        <end position="200"/>
    </location>
</feature>
<feature type="compositionally biased region" description="Polar residues" evidence="1">
    <location>
        <begin position="321"/>
        <end position="362"/>
    </location>
</feature>
<dbReference type="InterPro" id="IPR012337">
    <property type="entry name" value="RNaseH-like_sf"/>
</dbReference>
<dbReference type="Proteomes" id="UP000050791">
    <property type="component" value="Unassembled WGS sequence"/>
</dbReference>
<dbReference type="SUPFAM" id="SSF53098">
    <property type="entry name" value="Ribonuclease H-like"/>
    <property type="match status" value="1"/>
</dbReference>
<name>A0AA85BT06_9TREM</name>
<dbReference type="Gene3D" id="3.30.420.10">
    <property type="entry name" value="Ribonuclease H-like superfamily/Ribonuclease H"/>
    <property type="match status" value="1"/>
</dbReference>
<dbReference type="PANTHER" id="PTHR38681:SF1">
    <property type="entry name" value="RETROVIRUS-RELATED POL POLYPROTEIN FROM TRANSPOSON 412-LIKE PROTEIN"/>
    <property type="match status" value="1"/>
</dbReference>
<evidence type="ECO:0000259" key="2">
    <source>
        <dbReference type="PROSITE" id="PS50994"/>
    </source>
</evidence>
<accession>A0AA85BT06</accession>
<dbReference type="FunFam" id="3.30.420.10:FF:000032">
    <property type="entry name" value="Retrovirus-related Pol polyprotein from transposon 297-like Protein"/>
    <property type="match status" value="1"/>
</dbReference>
<reference evidence="4" key="1">
    <citation type="submission" date="2023-11" db="UniProtKB">
        <authorList>
            <consortium name="WormBaseParasite"/>
        </authorList>
    </citation>
    <scope>IDENTIFICATION</scope>
</reference>
<protein>
    <recommendedName>
        <fullName evidence="2">Integrase catalytic domain-containing protein</fullName>
    </recommendedName>
</protein>
<feature type="region of interest" description="Disordered" evidence="1">
    <location>
        <begin position="303"/>
        <end position="393"/>
    </location>
</feature>
<evidence type="ECO:0000313" key="3">
    <source>
        <dbReference type="Proteomes" id="UP000050791"/>
    </source>
</evidence>
<evidence type="ECO:0000256" key="1">
    <source>
        <dbReference type="SAM" id="MobiDB-lite"/>
    </source>
</evidence>
<dbReference type="GO" id="GO:0015074">
    <property type="term" value="P:DNA integration"/>
    <property type="evidence" value="ECO:0007669"/>
    <property type="project" value="InterPro"/>
</dbReference>
<dbReference type="Pfam" id="PF00665">
    <property type="entry name" value="rve"/>
    <property type="match status" value="1"/>
</dbReference>
<dbReference type="PANTHER" id="PTHR38681">
    <property type="entry name" value="RETROVIRUS-RELATED POL POLYPROTEIN FROM TRANSPOSON 412-LIKE PROTEIN-RELATED"/>
    <property type="match status" value="1"/>
</dbReference>
<dbReference type="GO" id="GO:0003676">
    <property type="term" value="F:nucleic acid binding"/>
    <property type="evidence" value="ECO:0007669"/>
    <property type="project" value="InterPro"/>
</dbReference>
<sequence length="393" mass="44344">MNKDVRMWAKQCLQCQRSKVHRHVAAPLGTFATPDARFDHVHLDIVGPLPPSHGYDHILTCIDRFTRWPEAIPITSITAETVAHRFVERWIALYGCPSTVTTDRGQQFESALFSSLTRLLGTERIRTTAYHPASNGLVERFHRQLKSALRAHENDDWYETLPLVLLGIRTSLKADIQCSAAELVYGTTLRLPGEFFTPRSRPNFAKSDYVQRLSAFMRTLSPVSTRIQHRQVALPRELSTCSHVFIRVDSVRKPLQQPYEGPFRVIARHEKTFKVDRHGRVEIVSIDRLKPAHVDDSALSDNLRFNARPSKPTSGILKPSSGPTLDTPETSFSRPSQQHASSAPSTDETTVSRPDQQTTPPLTSDEIAGSRDANETTVSRSGRRVRLPVRFRD</sequence>
<dbReference type="InterPro" id="IPR036397">
    <property type="entry name" value="RNaseH_sf"/>
</dbReference>
<organism evidence="3 4">
    <name type="scientific">Schistosoma mattheei</name>
    <dbReference type="NCBI Taxonomy" id="31246"/>
    <lineage>
        <taxon>Eukaryota</taxon>
        <taxon>Metazoa</taxon>
        <taxon>Spiralia</taxon>
        <taxon>Lophotrochozoa</taxon>
        <taxon>Platyhelminthes</taxon>
        <taxon>Trematoda</taxon>
        <taxon>Digenea</taxon>
        <taxon>Strigeidida</taxon>
        <taxon>Schistosomatoidea</taxon>
        <taxon>Schistosomatidae</taxon>
        <taxon>Schistosoma</taxon>
    </lineage>
</organism>
<feature type="compositionally biased region" description="Basic residues" evidence="1">
    <location>
        <begin position="381"/>
        <end position="393"/>
    </location>
</feature>
<dbReference type="PROSITE" id="PS50994">
    <property type="entry name" value="INTEGRASE"/>
    <property type="match status" value="1"/>
</dbReference>
<dbReference type="WBParaSite" id="SMTH1_77180.1">
    <property type="protein sequence ID" value="SMTH1_77180.1"/>
    <property type="gene ID" value="SMTH1_77180"/>
</dbReference>
<evidence type="ECO:0000313" key="4">
    <source>
        <dbReference type="WBParaSite" id="SMTH1_77180.1"/>
    </source>
</evidence>
<proteinExistence type="predicted"/>
<dbReference type="AlphaFoldDB" id="A0AA85BT06"/>
<dbReference type="InterPro" id="IPR001584">
    <property type="entry name" value="Integrase_cat-core"/>
</dbReference>